<evidence type="ECO:0000256" key="12">
    <source>
        <dbReference type="SAM" id="MobiDB-lite"/>
    </source>
</evidence>
<evidence type="ECO:0000256" key="10">
    <source>
        <dbReference type="ARBA" id="ARBA00023288"/>
    </source>
</evidence>
<dbReference type="NCBIfam" id="NF003356">
    <property type="entry name" value="PRK04405.1"/>
    <property type="match status" value="1"/>
</dbReference>
<accession>A0A0R1FB63</accession>
<dbReference type="AlphaFoldDB" id="A0A0R1FB63"/>
<evidence type="ECO:0000256" key="9">
    <source>
        <dbReference type="ARBA" id="ARBA00023235"/>
    </source>
</evidence>
<feature type="signal peptide" evidence="13">
    <location>
        <begin position="1"/>
        <end position="21"/>
    </location>
</feature>
<dbReference type="GO" id="GO:0003755">
    <property type="term" value="F:peptidyl-prolyl cis-trans isomerase activity"/>
    <property type="evidence" value="ECO:0007669"/>
    <property type="project" value="UniProtKB-UniRule"/>
</dbReference>
<dbReference type="GeneID" id="65917379"/>
<evidence type="ECO:0000256" key="7">
    <source>
        <dbReference type="ARBA" id="ARBA00023136"/>
    </source>
</evidence>
<evidence type="ECO:0000256" key="8">
    <source>
        <dbReference type="ARBA" id="ARBA00023139"/>
    </source>
</evidence>
<dbReference type="GO" id="GO:0005886">
    <property type="term" value="C:plasma membrane"/>
    <property type="evidence" value="ECO:0007669"/>
    <property type="project" value="UniProtKB-SubCell"/>
</dbReference>
<dbReference type="PANTHER" id="PTHR47245">
    <property type="entry name" value="PEPTIDYLPROLYL ISOMERASE"/>
    <property type="match status" value="1"/>
</dbReference>
<dbReference type="GO" id="GO:0006457">
    <property type="term" value="P:protein folding"/>
    <property type="evidence" value="ECO:0007669"/>
    <property type="project" value="UniProtKB-UniRule"/>
</dbReference>
<evidence type="ECO:0000256" key="11">
    <source>
        <dbReference type="HAMAP-Rule" id="MF_01145"/>
    </source>
</evidence>
<sequence>MRKKWLLSIVGVLLAVTLAGCGNKTVATTSGGNVTQDDYYNEMKKSSSGKQVLQQLILNKVLEKEYGDKVSKAKVNKQYNSYKSQYGSSFSSVLSQNDMTASSFKQNLRSNLLLEQAVKDNVKISNADLKKQWKSYEPKVTVQHILVAKKDTAETIISELKKDNSAANFKKLAKKYSTDTSTKSDAGKLPAFDSTDTSLDSTFKKAAFKLKTNDYTTTPVKTQYGYHVIRMIKNPGKGTMKSHEATLKAQIYAADMQDSTVLHNVIVKVLKKGNVQIKDNDLKDVLSGYTKTTKASSSSASATSSSDSATEASSSESSSSDSSSESSSSAASESSSSAATSSSSSAAE</sequence>
<dbReference type="EC" id="5.2.1.8" evidence="11"/>
<evidence type="ECO:0000256" key="3">
    <source>
        <dbReference type="ARBA" id="ARBA00006071"/>
    </source>
</evidence>
<gene>
    <name evidence="11" type="primary">prsA</name>
    <name evidence="15" type="ORF">FD22_GL002191</name>
</gene>
<evidence type="ECO:0000256" key="4">
    <source>
        <dbReference type="ARBA" id="ARBA00022475"/>
    </source>
</evidence>
<feature type="compositionally biased region" description="Low complexity" evidence="12">
    <location>
        <begin position="295"/>
        <end position="348"/>
    </location>
</feature>
<keyword evidence="4 11" id="KW-1003">Cell membrane</keyword>
<dbReference type="InterPro" id="IPR023059">
    <property type="entry name" value="Foldase_PrsA"/>
</dbReference>
<dbReference type="InterPro" id="IPR046357">
    <property type="entry name" value="PPIase_dom_sf"/>
</dbReference>
<comment type="similarity">
    <text evidence="3 11">Belongs to the PrsA family.</text>
</comment>
<protein>
    <recommendedName>
        <fullName evidence="11">Foldase protein PrsA</fullName>
        <ecNumber evidence="11">5.2.1.8</ecNumber>
    </recommendedName>
</protein>
<evidence type="ECO:0000256" key="13">
    <source>
        <dbReference type="SAM" id="SignalP"/>
    </source>
</evidence>
<organism evidence="15 16">
    <name type="scientific">Loigolactobacillus coryniformis subsp. coryniformis KCTC 3167 = DSM 20001</name>
    <dbReference type="NCBI Taxonomy" id="913848"/>
    <lineage>
        <taxon>Bacteria</taxon>
        <taxon>Bacillati</taxon>
        <taxon>Bacillota</taxon>
        <taxon>Bacilli</taxon>
        <taxon>Lactobacillales</taxon>
        <taxon>Lactobacillaceae</taxon>
        <taxon>Loigolactobacillus</taxon>
    </lineage>
</organism>
<comment type="catalytic activity">
    <reaction evidence="1 11">
        <text>[protein]-peptidylproline (omega=180) = [protein]-peptidylproline (omega=0)</text>
        <dbReference type="Rhea" id="RHEA:16237"/>
        <dbReference type="Rhea" id="RHEA-COMP:10747"/>
        <dbReference type="Rhea" id="RHEA-COMP:10748"/>
        <dbReference type="ChEBI" id="CHEBI:83833"/>
        <dbReference type="ChEBI" id="CHEBI:83834"/>
        <dbReference type="EC" id="5.2.1.8"/>
    </reaction>
</comment>
<dbReference type="SUPFAM" id="SSF109998">
    <property type="entry name" value="Triger factor/SurA peptide-binding domain-like"/>
    <property type="match status" value="1"/>
</dbReference>
<feature type="region of interest" description="Disordered" evidence="12">
    <location>
        <begin position="294"/>
        <end position="348"/>
    </location>
</feature>
<evidence type="ECO:0000259" key="14">
    <source>
        <dbReference type="PROSITE" id="PS50198"/>
    </source>
</evidence>
<comment type="function">
    <text evidence="11">Plays a major role in protein secretion by helping the post-translocational extracellular folding of several secreted proteins.</text>
</comment>
<dbReference type="HAMAP" id="MF_01145">
    <property type="entry name" value="Foldase_PrsA"/>
    <property type="match status" value="1"/>
</dbReference>
<proteinExistence type="inferred from homology"/>
<keyword evidence="7 11" id="KW-0472">Membrane</keyword>
<dbReference type="eggNOG" id="COG0760">
    <property type="taxonomic scope" value="Bacteria"/>
</dbReference>
<evidence type="ECO:0000256" key="6">
    <source>
        <dbReference type="ARBA" id="ARBA00023110"/>
    </source>
</evidence>
<dbReference type="InterPro" id="IPR000297">
    <property type="entry name" value="PPIase_PpiC"/>
</dbReference>
<evidence type="ECO:0000256" key="1">
    <source>
        <dbReference type="ARBA" id="ARBA00000971"/>
    </source>
</evidence>
<evidence type="ECO:0000313" key="16">
    <source>
        <dbReference type="Proteomes" id="UP000051181"/>
    </source>
</evidence>
<keyword evidence="10 11" id="KW-0449">Lipoprotein</keyword>
<reference evidence="15 16" key="1">
    <citation type="journal article" date="2015" name="Genome Announc.">
        <title>Expanding the biotechnology potential of lactobacilli through comparative genomics of 213 strains and associated genera.</title>
        <authorList>
            <person name="Sun Z."/>
            <person name="Harris H.M."/>
            <person name="McCann A."/>
            <person name="Guo C."/>
            <person name="Argimon S."/>
            <person name="Zhang W."/>
            <person name="Yang X."/>
            <person name="Jeffery I.B."/>
            <person name="Cooney J.C."/>
            <person name="Kagawa T.F."/>
            <person name="Liu W."/>
            <person name="Song Y."/>
            <person name="Salvetti E."/>
            <person name="Wrobel A."/>
            <person name="Rasinkangas P."/>
            <person name="Parkhill J."/>
            <person name="Rea M.C."/>
            <person name="O'Sullivan O."/>
            <person name="Ritari J."/>
            <person name="Douillard F.P."/>
            <person name="Paul Ross R."/>
            <person name="Yang R."/>
            <person name="Briner A.E."/>
            <person name="Felis G.E."/>
            <person name="de Vos W.M."/>
            <person name="Barrangou R."/>
            <person name="Klaenhammer T.R."/>
            <person name="Caufield P.W."/>
            <person name="Cui Y."/>
            <person name="Zhang H."/>
            <person name="O'Toole P.W."/>
        </authorList>
    </citation>
    <scope>NUCLEOTIDE SEQUENCE [LARGE SCALE GENOMIC DNA]</scope>
    <source>
        <strain evidence="15 16">DSM 20001</strain>
    </source>
</reference>
<evidence type="ECO:0000256" key="5">
    <source>
        <dbReference type="ARBA" id="ARBA00022729"/>
    </source>
</evidence>
<dbReference type="InterPro" id="IPR027304">
    <property type="entry name" value="Trigger_fact/SurA_dom_sf"/>
</dbReference>
<evidence type="ECO:0000256" key="2">
    <source>
        <dbReference type="ARBA" id="ARBA00004193"/>
    </source>
</evidence>
<dbReference type="Gene3D" id="1.10.4030.10">
    <property type="entry name" value="Porin chaperone SurA, peptide-binding domain"/>
    <property type="match status" value="1"/>
</dbReference>
<dbReference type="PANTHER" id="PTHR47245:SF1">
    <property type="entry name" value="FOLDASE PROTEIN PRSA"/>
    <property type="match status" value="1"/>
</dbReference>
<keyword evidence="6 11" id="KW-0697">Rotamase</keyword>
<dbReference type="SUPFAM" id="SSF54534">
    <property type="entry name" value="FKBP-like"/>
    <property type="match status" value="1"/>
</dbReference>
<dbReference type="EMBL" id="AZCN01000007">
    <property type="protein sequence ID" value="KRK18861.1"/>
    <property type="molecule type" value="Genomic_DNA"/>
</dbReference>
<comment type="caution">
    <text evidence="15">The sequence shown here is derived from an EMBL/GenBank/DDBJ whole genome shotgun (WGS) entry which is preliminary data.</text>
</comment>
<comment type="subcellular location">
    <subcellularLocation>
        <location evidence="2 11">Cell membrane</location>
        <topology evidence="2 11">Lipid-anchor</topology>
    </subcellularLocation>
</comment>
<feature type="chain" id="PRO_5038589205" description="Foldase protein PrsA" evidence="13">
    <location>
        <begin position="22"/>
        <end position="348"/>
    </location>
</feature>
<dbReference type="PROSITE" id="PS50198">
    <property type="entry name" value="PPIC_PPIASE_2"/>
    <property type="match status" value="1"/>
</dbReference>
<keyword evidence="8 11" id="KW-0564">Palmitate</keyword>
<dbReference type="PATRIC" id="fig|913848.6.peg.2238"/>
<keyword evidence="9 11" id="KW-0413">Isomerase</keyword>
<name>A0A0R1FB63_9LACO</name>
<dbReference type="InterPro" id="IPR050245">
    <property type="entry name" value="PrsA_foldase"/>
</dbReference>
<dbReference type="Pfam" id="PF00639">
    <property type="entry name" value="Rotamase"/>
    <property type="match status" value="1"/>
</dbReference>
<dbReference type="Proteomes" id="UP000051181">
    <property type="component" value="Unassembled WGS sequence"/>
</dbReference>
<evidence type="ECO:0000313" key="15">
    <source>
        <dbReference type="EMBL" id="KRK18861.1"/>
    </source>
</evidence>
<dbReference type="RefSeq" id="WP_003679219.1">
    <property type="nucleotide sequence ID" value="NZ_AZCN01000007.1"/>
</dbReference>
<dbReference type="PROSITE" id="PS51257">
    <property type="entry name" value="PROKAR_LIPOPROTEIN"/>
    <property type="match status" value="1"/>
</dbReference>
<keyword evidence="5 11" id="KW-0732">Signal</keyword>
<feature type="domain" description="PpiC" evidence="14">
    <location>
        <begin position="137"/>
        <end position="233"/>
    </location>
</feature>
<dbReference type="Gene3D" id="3.10.50.40">
    <property type="match status" value="1"/>
</dbReference>